<name>A0A4U0SIR3_9ACTN</name>
<gene>
    <name evidence="2" type="ORF">FCI23_22945</name>
</gene>
<reference evidence="2 3" key="1">
    <citation type="submission" date="2019-04" db="EMBL/GenBank/DDBJ databases">
        <title>Streptomyces oryziradicis sp. nov., a novel actinomycete isolated from rhizosphere soil of rice (Oryza sativa L.).</title>
        <authorList>
            <person name="Li C."/>
        </authorList>
    </citation>
    <scope>NUCLEOTIDE SEQUENCE [LARGE SCALE GENOMIC DNA]</scope>
    <source>
        <strain evidence="2 3">NEAU-C40</strain>
    </source>
</reference>
<feature type="region of interest" description="Disordered" evidence="1">
    <location>
        <begin position="95"/>
        <end position="118"/>
    </location>
</feature>
<organism evidence="2 3">
    <name type="scientific">Actinacidiphila oryziradicis</name>
    <dbReference type="NCBI Taxonomy" id="2571141"/>
    <lineage>
        <taxon>Bacteria</taxon>
        <taxon>Bacillati</taxon>
        <taxon>Actinomycetota</taxon>
        <taxon>Actinomycetes</taxon>
        <taxon>Kitasatosporales</taxon>
        <taxon>Streptomycetaceae</taxon>
        <taxon>Actinacidiphila</taxon>
    </lineage>
</organism>
<dbReference type="RefSeq" id="WP_136725819.1">
    <property type="nucleotide sequence ID" value="NZ_SUMC01000022.1"/>
</dbReference>
<evidence type="ECO:0000313" key="3">
    <source>
        <dbReference type="Proteomes" id="UP000305778"/>
    </source>
</evidence>
<proteinExistence type="predicted"/>
<dbReference type="AlphaFoldDB" id="A0A4U0SIR3"/>
<evidence type="ECO:0000256" key="1">
    <source>
        <dbReference type="SAM" id="MobiDB-lite"/>
    </source>
</evidence>
<comment type="caution">
    <text evidence="2">The sequence shown here is derived from an EMBL/GenBank/DDBJ whole genome shotgun (WGS) entry which is preliminary data.</text>
</comment>
<dbReference type="OrthoDB" id="4552079at2"/>
<dbReference type="Proteomes" id="UP000305778">
    <property type="component" value="Unassembled WGS sequence"/>
</dbReference>
<sequence>MATWGLFVEETEGSGDNRRWEAEMLGHFEGTHEEAMEELRRHAVYYKPRHPLSVRRSWLYRDGDGYLMINRGMTSTYHCRFTAAELVWDSKDPSAAAQATPLSAGGPYDEVPPGYASS</sequence>
<dbReference type="EMBL" id="SUMC01000022">
    <property type="protein sequence ID" value="TKA09446.1"/>
    <property type="molecule type" value="Genomic_DNA"/>
</dbReference>
<accession>A0A4U0SIR3</accession>
<evidence type="ECO:0000313" key="2">
    <source>
        <dbReference type="EMBL" id="TKA09446.1"/>
    </source>
</evidence>
<protein>
    <submittedName>
        <fullName evidence="2">Uncharacterized protein</fullName>
    </submittedName>
</protein>
<keyword evidence="3" id="KW-1185">Reference proteome</keyword>